<organism evidence="1 2">
    <name type="scientific">Bathycoccus prasinos</name>
    <dbReference type="NCBI Taxonomy" id="41875"/>
    <lineage>
        <taxon>Eukaryota</taxon>
        <taxon>Viridiplantae</taxon>
        <taxon>Chlorophyta</taxon>
        <taxon>Mamiellophyceae</taxon>
        <taxon>Mamiellales</taxon>
        <taxon>Bathycoccaceae</taxon>
        <taxon>Bathycoccus</taxon>
    </lineage>
</organism>
<dbReference type="RefSeq" id="XP_007514826.1">
    <property type="nucleotide sequence ID" value="XM_007514764.1"/>
</dbReference>
<keyword evidence="2" id="KW-1185">Reference proteome</keyword>
<dbReference type="KEGG" id="bpg:Bathy02g04560"/>
<proteinExistence type="predicted"/>
<dbReference type="EMBL" id="FO082277">
    <property type="protein sequence ID" value="CCO15066.1"/>
    <property type="molecule type" value="Genomic_DNA"/>
</dbReference>
<name>K8EB63_9CHLO</name>
<dbReference type="AlphaFoldDB" id="K8EB63"/>
<accession>K8EB63</accession>
<evidence type="ECO:0000313" key="2">
    <source>
        <dbReference type="Proteomes" id="UP000198341"/>
    </source>
</evidence>
<dbReference type="GeneID" id="19017569"/>
<sequence length="56" mass="6319">MALRQTLKQFTSKTTAFAPLLSRASGVQMYSTVIEGLKYASSHEWYVRTNSFSQSL</sequence>
<reference evidence="1 2" key="1">
    <citation type="submission" date="2011-10" db="EMBL/GenBank/DDBJ databases">
        <authorList>
            <person name="Genoscope - CEA"/>
        </authorList>
    </citation>
    <scope>NUCLEOTIDE SEQUENCE [LARGE SCALE GENOMIC DNA]</scope>
    <source>
        <strain evidence="1 2">RCC 1105</strain>
    </source>
</reference>
<gene>
    <name evidence="1" type="ORF">Bathy02g04560</name>
</gene>
<dbReference type="Proteomes" id="UP000198341">
    <property type="component" value="Chromosome 2"/>
</dbReference>
<protein>
    <submittedName>
        <fullName evidence="1">Uncharacterized protein</fullName>
    </submittedName>
</protein>
<evidence type="ECO:0000313" key="1">
    <source>
        <dbReference type="EMBL" id="CCO15066.1"/>
    </source>
</evidence>